<keyword evidence="1" id="KW-0812">Transmembrane</keyword>
<feature type="transmembrane region" description="Helical" evidence="1">
    <location>
        <begin position="327"/>
        <end position="347"/>
    </location>
</feature>
<keyword evidence="4" id="KW-1185">Reference proteome</keyword>
<evidence type="ECO:0000256" key="2">
    <source>
        <dbReference type="SAM" id="SignalP"/>
    </source>
</evidence>
<dbReference type="AlphaFoldDB" id="K7R671"/>
<evidence type="ECO:0000313" key="4">
    <source>
        <dbReference type="Proteomes" id="UP000000211"/>
    </source>
</evidence>
<gene>
    <name evidence="3" type="ORF">Theos_1412</name>
</gene>
<organism evidence="3 4">
    <name type="scientific">Thermus oshimai JL-2</name>
    <dbReference type="NCBI Taxonomy" id="751945"/>
    <lineage>
        <taxon>Bacteria</taxon>
        <taxon>Thermotogati</taxon>
        <taxon>Deinococcota</taxon>
        <taxon>Deinococci</taxon>
        <taxon>Thermales</taxon>
        <taxon>Thermaceae</taxon>
        <taxon>Thermus</taxon>
    </lineage>
</organism>
<dbReference type="KEGG" id="tos:Theos_1412"/>
<proteinExistence type="predicted"/>
<feature type="signal peptide" evidence="2">
    <location>
        <begin position="1"/>
        <end position="15"/>
    </location>
</feature>
<feature type="transmembrane region" description="Helical" evidence="1">
    <location>
        <begin position="550"/>
        <end position="570"/>
    </location>
</feature>
<protein>
    <submittedName>
        <fullName evidence="3">Uncharacterized protein</fullName>
    </submittedName>
</protein>
<dbReference type="EMBL" id="CP003249">
    <property type="protein sequence ID" value="AFV76444.1"/>
    <property type="molecule type" value="Genomic_DNA"/>
</dbReference>
<dbReference type="Proteomes" id="UP000000211">
    <property type="component" value="Chromosome"/>
</dbReference>
<keyword evidence="1" id="KW-0472">Membrane</keyword>
<dbReference type="HOGENOM" id="CLU_426945_0_0_0"/>
<evidence type="ECO:0000256" key="1">
    <source>
        <dbReference type="SAM" id="Phobius"/>
    </source>
</evidence>
<dbReference type="OrthoDB" id="24146at2"/>
<keyword evidence="1" id="KW-1133">Transmembrane helix</keyword>
<feature type="transmembrane region" description="Helical" evidence="1">
    <location>
        <begin position="620"/>
        <end position="637"/>
    </location>
</feature>
<dbReference type="PROSITE" id="PS50194">
    <property type="entry name" value="FILAMIN_REPEAT"/>
    <property type="match status" value="1"/>
</dbReference>
<reference evidence="3 4" key="1">
    <citation type="journal article" date="2013" name="Genome Announc.">
        <title>Whole Genome Sequencing of Thermus oshimai JL-2 and Thermus thermophilus JL-18, Incomplete Denitrifiers from the United States Great Basin.</title>
        <authorList>
            <person name="Murugapiran S.K."/>
            <person name="Huntemann M."/>
            <person name="Wei C.L."/>
            <person name="Han J."/>
            <person name="Detter J.C."/>
            <person name="Han C.S."/>
            <person name="Erkkila T.H."/>
            <person name="Teshima H."/>
            <person name="Chen A."/>
            <person name="Kyrpides N."/>
            <person name="Mavrommatis K."/>
            <person name="Markowitz V."/>
            <person name="Szeto E."/>
            <person name="Ivanova N."/>
            <person name="Pagani I."/>
            <person name="Lam J."/>
            <person name="McDonald A.I."/>
            <person name="Dodsworth J.A."/>
            <person name="Pati A."/>
            <person name="Goodwin L."/>
            <person name="Peters L."/>
            <person name="Pitluck S."/>
            <person name="Woyke T."/>
            <person name="Hedlund B.P."/>
        </authorList>
    </citation>
    <scope>NUCLEOTIDE SEQUENCE</scope>
    <source>
        <strain evidence="3 4">JL-2</strain>
    </source>
</reference>
<dbReference type="eggNOG" id="ENOG502ZAEW">
    <property type="taxonomic scope" value="Bacteria"/>
</dbReference>
<dbReference type="PATRIC" id="fig|751945.3.peg.1395"/>
<dbReference type="STRING" id="751945.Theos_1412"/>
<keyword evidence="2" id="KW-0732">Signal</keyword>
<feature type="chain" id="PRO_5013084929" evidence="2">
    <location>
        <begin position="16"/>
        <end position="641"/>
    </location>
</feature>
<feature type="transmembrane region" description="Helical" evidence="1">
    <location>
        <begin position="582"/>
        <end position="608"/>
    </location>
</feature>
<dbReference type="RefSeq" id="WP_016329630.1">
    <property type="nucleotide sequence ID" value="NC_019386.1"/>
</dbReference>
<dbReference type="InterPro" id="IPR017868">
    <property type="entry name" value="Filamin/ABP280_repeat-like"/>
</dbReference>
<feature type="transmembrane region" description="Helical" evidence="1">
    <location>
        <begin position="386"/>
        <end position="404"/>
    </location>
</feature>
<evidence type="ECO:0000313" key="3">
    <source>
        <dbReference type="EMBL" id="AFV76444.1"/>
    </source>
</evidence>
<name>K7R671_THEOS</name>
<accession>K7R671</accession>
<sequence>MRALALLLFLGLALAQSLLTPPEARVGEAVEIRGENLPNGRFPLALEGPEGSEALEVEVREGSFRLPFTPKAPGTYRFRLALPSGVLEARLEALAPQAPKLLERGLSLPGGVLPLPEGPWLGPLVQGDRVYVARGLLVLEVAQDRPEVLRFHFAPGRVLALRPGPEALLEGERALPLPFPPLPFSGKEEDLKELGALLEALKPPRPWPYFAYWALPPESLTEEDLKAYGEDLRLRGHRPELPFGQEGVLRMAEAASLLQAKDPEKARLLAEALLRHTPLFPGSLAFFERFAEGLEAQGHPAGALRFREALKVLRTWLPPDLSPLREGLLLLGLAYLALFLYLFLYHLPAQLKDLRPLGGYLGGWLRHPLLRLRHLHLAYASFGERLLALGLLLLLGAGVLLQGLDGRVRAQLFAPPLDQGTLRTEAAQAWLMDLPPLPEVRALQGYALLGENPKEAKALLQEGATLPFAQALLGEEGALAEAYRKAPHAGPIRSALGLGEDPWGPREPGPSAATLYRALFRVELTRFLEDPLRGFLALGLPLDLPGWGRVALFLAFFLLLLYHLLSFFLPRRPHAPPWGWALWVRLLFPGSLGFAGGLGLLLLLLAAYGLLRLLQGEGPGLLLLAYGLHLLFLVGSLRRPG</sequence>